<evidence type="ECO:0000313" key="2">
    <source>
        <dbReference type="Proteomes" id="UP000827415"/>
    </source>
</evidence>
<reference evidence="1 2" key="1">
    <citation type="submission" date="2021-03" db="EMBL/GenBank/DDBJ databases">
        <authorList>
            <person name="Thompson D.W."/>
            <person name="Brown H.M.F."/>
            <person name="Thompson S.D."/>
            <person name="Grose J.H."/>
        </authorList>
    </citation>
    <scope>NUCLEOTIDE SEQUENCE [LARGE SCALE GENOMIC DNA]</scope>
</reference>
<keyword evidence="2" id="KW-1185">Reference proteome</keyword>
<dbReference type="EMBL" id="MW749004">
    <property type="protein sequence ID" value="QYA57255.1"/>
    <property type="molecule type" value="Genomic_DNA"/>
</dbReference>
<organism evidence="1 2">
    <name type="scientific">Hafnia phage vB_HpaM_Zyzzx</name>
    <dbReference type="NCBI Taxonomy" id="2836109"/>
    <lineage>
        <taxon>Viruses</taxon>
        <taxon>Duplodnaviria</taxon>
        <taxon>Heunggongvirae</taxon>
        <taxon>Uroviricota</taxon>
        <taxon>Caudoviricetes</taxon>
        <taxon>Andersonviridae</taxon>
        <taxon>Andersonviridae incertae sedis</taxon>
        <taxon>Daniellevirus</taxon>
        <taxon>Daniellevirus Zyzzx</taxon>
    </lineage>
</organism>
<protein>
    <submittedName>
        <fullName evidence="1">Uncharacterized protein</fullName>
    </submittedName>
</protein>
<dbReference type="Proteomes" id="UP000827415">
    <property type="component" value="Segment"/>
</dbReference>
<accession>A0AAE8BBZ9</accession>
<gene>
    <name evidence="1" type="ORF">ZYZZX_27</name>
</gene>
<name>A0AAE8BBZ9_9CAUD</name>
<proteinExistence type="predicted"/>
<sequence length="113" mass="13083">MNEDIYEELSNAEGSKTSYEGTLRTDGSLPDYMMYLPRMTTYRVVGFTKIKTDNDEWVDGIAYFETMGSRFFTDRKDEPAVLYTRPLHLFTDGNWSFVYNSSVGARPSYDSHD</sequence>
<evidence type="ECO:0000313" key="1">
    <source>
        <dbReference type="EMBL" id="QYA57255.1"/>
    </source>
</evidence>